<dbReference type="Proteomes" id="UP000031599">
    <property type="component" value="Unassembled WGS sequence"/>
</dbReference>
<evidence type="ECO:0000313" key="1">
    <source>
        <dbReference type="EMBL" id="KIG15505.1"/>
    </source>
</evidence>
<protein>
    <submittedName>
        <fullName evidence="1">Uncharacterized protein</fullName>
    </submittedName>
</protein>
<comment type="caution">
    <text evidence="1">The sequence shown here is derived from an EMBL/GenBank/DDBJ whole genome shotgun (WGS) entry which is preliminary data.</text>
</comment>
<sequence>MKTVNHPHHAAMSRELDEARRLVAGTRRRAHRRRYLYEIEFFDTHVGSLDTRPLDVEPDDLEASELTRPLDPRLREIISAAAQGWVIGQV</sequence>
<evidence type="ECO:0000313" key="2">
    <source>
        <dbReference type="Proteomes" id="UP000031599"/>
    </source>
</evidence>
<name>A0A0C2D0Y3_9BACT</name>
<proteinExistence type="predicted"/>
<accession>A0A0C2D0Y3</accession>
<dbReference type="EMBL" id="JMCC02000052">
    <property type="protein sequence ID" value="KIG15505.1"/>
    <property type="molecule type" value="Genomic_DNA"/>
</dbReference>
<dbReference type="AlphaFoldDB" id="A0A0C2D0Y3"/>
<organism evidence="1 2">
    <name type="scientific">Enhygromyxa salina</name>
    <dbReference type="NCBI Taxonomy" id="215803"/>
    <lineage>
        <taxon>Bacteria</taxon>
        <taxon>Pseudomonadati</taxon>
        <taxon>Myxococcota</taxon>
        <taxon>Polyangia</taxon>
        <taxon>Nannocystales</taxon>
        <taxon>Nannocystaceae</taxon>
        <taxon>Enhygromyxa</taxon>
    </lineage>
</organism>
<reference evidence="1 2" key="1">
    <citation type="submission" date="2014-12" db="EMBL/GenBank/DDBJ databases">
        <title>Genome assembly of Enhygromyxa salina DSM 15201.</title>
        <authorList>
            <person name="Sharma G."/>
            <person name="Subramanian S."/>
        </authorList>
    </citation>
    <scope>NUCLEOTIDE SEQUENCE [LARGE SCALE GENOMIC DNA]</scope>
    <source>
        <strain evidence="1 2">DSM 15201</strain>
    </source>
</reference>
<dbReference type="RefSeq" id="WP_052551527.1">
    <property type="nucleotide sequence ID" value="NZ_JMCC02000052.1"/>
</dbReference>
<gene>
    <name evidence="1" type="ORF">DB30_05528</name>
</gene>